<dbReference type="AlphaFoldDB" id="A0A0A2T8D6"/>
<dbReference type="Proteomes" id="UP000054422">
    <property type="component" value="Unassembled WGS sequence"/>
</dbReference>
<reference evidence="9 10" key="1">
    <citation type="submission" date="2014-05" db="EMBL/GenBank/DDBJ databases">
        <authorList>
            <person name="Rizzardi K."/>
            <person name="Winiecka-Krusnell J."/>
            <person name="Ramliden M."/>
            <person name="Alm E."/>
            <person name="Andersson S."/>
            <person name="Byfors S."/>
        </authorList>
    </citation>
    <scope>NUCLEOTIDE SEQUENCE [LARGE SCALE GENOMIC DNA]</scope>
    <source>
        <strain evidence="9 10">LEGN</strain>
    </source>
</reference>
<dbReference type="Gene3D" id="2.60.98.20">
    <property type="entry name" value="Flagellar hook protein FlgE"/>
    <property type="match status" value="1"/>
</dbReference>
<proteinExistence type="inferred from homology"/>
<feature type="domain" description="Flagellar basal body rod protein N-terminal" evidence="6">
    <location>
        <begin position="6"/>
        <end position="34"/>
    </location>
</feature>
<dbReference type="PANTHER" id="PTHR30435:SF1">
    <property type="entry name" value="FLAGELLAR HOOK PROTEIN FLGE"/>
    <property type="match status" value="1"/>
</dbReference>
<dbReference type="SUPFAM" id="SSF117143">
    <property type="entry name" value="Flagellar hook protein flgE"/>
    <property type="match status" value="1"/>
</dbReference>
<dbReference type="InterPro" id="IPR020013">
    <property type="entry name" value="Flagellar_FlgE/F/G"/>
</dbReference>
<dbReference type="GO" id="GO:0009424">
    <property type="term" value="C:bacterial-type flagellum hook"/>
    <property type="evidence" value="ECO:0007669"/>
    <property type="project" value="TreeGrafter"/>
</dbReference>
<evidence type="ECO:0000256" key="2">
    <source>
        <dbReference type="ARBA" id="ARBA00009677"/>
    </source>
</evidence>
<gene>
    <name evidence="9" type="ORF">EP47_04845</name>
</gene>
<dbReference type="InterPro" id="IPR001444">
    <property type="entry name" value="Flag_bb_rod_N"/>
</dbReference>
<dbReference type="Pfam" id="PF07559">
    <property type="entry name" value="FlgE_D2"/>
    <property type="match status" value="1"/>
</dbReference>
<evidence type="ECO:0000259" key="8">
    <source>
        <dbReference type="Pfam" id="PF07559"/>
    </source>
</evidence>
<dbReference type="NCBIfam" id="TIGR03506">
    <property type="entry name" value="FlgEFG_subfam"/>
    <property type="match status" value="1"/>
</dbReference>
<comment type="function">
    <text evidence="5">A flexible structure which links the flagellar filament to the drive apparatus in the basal body.</text>
</comment>
<evidence type="ECO:0000313" key="10">
    <source>
        <dbReference type="Proteomes" id="UP000054422"/>
    </source>
</evidence>
<name>A0A0A2T8D6_9GAMM</name>
<comment type="caution">
    <text evidence="9">The sequence shown here is derived from an EMBL/GenBank/DDBJ whole genome shotgun (WGS) entry which is preliminary data.</text>
</comment>
<evidence type="ECO:0000256" key="5">
    <source>
        <dbReference type="RuleBase" id="RU362116"/>
    </source>
</evidence>
<evidence type="ECO:0000259" key="6">
    <source>
        <dbReference type="Pfam" id="PF00460"/>
    </source>
</evidence>
<dbReference type="InterPro" id="IPR037925">
    <property type="entry name" value="FlgE/F/G-like"/>
</dbReference>
<evidence type="ECO:0000256" key="4">
    <source>
        <dbReference type="ARBA" id="ARBA00023143"/>
    </source>
</evidence>
<dbReference type="Pfam" id="PF06429">
    <property type="entry name" value="Flg_bbr_C"/>
    <property type="match status" value="1"/>
</dbReference>
<dbReference type="PANTHER" id="PTHR30435">
    <property type="entry name" value="FLAGELLAR PROTEIN"/>
    <property type="match status" value="1"/>
</dbReference>
<dbReference type="EMBL" id="JNCF01000011">
    <property type="protein sequence ID" value="KGP63693.1"/>
    <property type="molecule type" value="Genomic_DNA"/>
</dbReference>
<dbReference type="OrthoDB" id="8578401at2"/>
<feature type="domain" description="Flagellar basal-body/hook protein C-terminal" evidence="7">
    <location>
        <begin position="354"/>
        <end position="395"/>
    </location>
</feature>
<keyword evidence="10" id="KW-1185">Reference proteome</keyword>
<dbReference type="STRING" id="1498499.EP47_04845"/>
<feature type="domain" description="Flagellar hook protein FlgE D2" evidence="8">
    <location>
        <begin position="161"/>
        <end position="281"/>
    </location>
</feature>
<dbReference type="GO" id="GO:0071978">
    <property type="term" value="P:bacterial-type flagellum-dependent swarming motility"/>
    <property type="evidence" value="ECO:0007669"/>
    <property type="project" value="TreeGrafter"/>
</dbReference>
<dbReference type="PROSITE" id="PS00588">
    <property type="entry name" value="FLAGELLA_BB_ROD"/>
    <property type="match status" value="1"/>
</dbReference>
<sequence>MGIGSIATTGLQAALSHMEAISNNIANVNTIGYKKSYINFADIYSSNGTSNHSLGMGTRIKSVNQDFSLGRIETSQSGLDVSLARDGFMIQRNPANGLVSYTRCGRLNFDNQGYLVGYEGILQGYPAINGVLQTSAKPVDLQFPNSPLAAQATTSIDMSVNLDSNANIISSPFNANDPSTYNFRSDQTIYDSLGNSYLASLFYVKTADNSWTTQVSVDNQIVGNGTLSFTNSGALSSVTGLSGLNWAPINGAAPGTFNISLNNSTQYAGDSKTYDHNQDGYPSGTPVGCNLDENGCLNIAYSNGISRIEGQIAVARFKSNQGLARSENMSWLPTSSSGEPILDSKASDSGFIVGSVEYSNVDLTEELVNLISAQHDFQANAQAQQTYNQVLQTIEKI</sequence>
<protein>
    <recommendedName>
        <fullName evidence="3 5">Flagellar hook protein FlgE</fullName>
    </recommendedName>
</protein>
<evidence type="ECO:0000313" key="9">
    <source>
        <dbReference type="EMBL" id="KGP63693.1"/>
    </source>
</evidence>
<evidence type="ECO:0000256" key="1">
    <source>
        <dbReference type="ARBA" id="ARBA00004117"/>
    </source>
</evidence>
<comment type="subcellular location">
    <subcellularLocation>
        <location evidence="1 5">Bacterial flagellum basal body</location>
    </subcellularLocation>
</comment>
<dbReference type="InterPro" id="IPR019776">
    <property type="entry name" value="Flagellar_basal_body_rod_CS"/>
</dbReference>
<dbReference type="GO" id="GO:0005829">
    <property type="term" value="C:cytosol"/>
    <property type="evidence" value="ECO:0007669"/>
    <property type="project" value="TreeGrafter"/>
</dbReference>
<dbReference type="Pfam" id="PF00460">
    <property type="entry name" value="Flg_bb_rod"/>
    <property type="match status" value="1"/>
</dbReference>
<evidence type="ECO:0000256" key="3">
    <source>
        <dbReference type="ARBA" id="ARBA00019015"/>
    </source>
</evidence>
<dbReference type="GO" id="GO:0009425">
    <property type="term" value="C:bacterial-type flagellum basal body"/>
    <property type="evidence" value="ECO:0007669"/>
    <property type="project" value="UniProtKB-SubCell"/>
</dbReference>
<dbReference type="InterPro" id="IPR037058">
    <property type="entry name" value="Falgellar_hook_FlgE_sf"/>
</dbReference>
<dbReference type="InterPro" id="IPR010930">
    <property type="entry name" value="Flg_bb/hook_C_dom"/>
</dbReference>
<keyword evidence="4 5" id="KW-0975">Bacterial flagellum</keyword>
<organism evidence="9 10">
    <name type="scientific">Legionella norrlandica</name>
    <dbReference type="NCBI Taxonomy" id="1498499"/>
    <lineage>
        <taxon>Bacteria</taxon>
        <taxon>Pseudomonadati</taxon>
        <taxon>Pseudomonadota</taxon>
        <taxon>Gammaproteobacteria</taxon>
        <taxon>Legionellales</taxon>
        <taxon>Legionellaceae</taxon>
        <taxon>Legionella</taxon>
    </lineage>
</organism>
<accession>A0A0A2T8D6</accession>
<evidence type="ECO:0000259" key="7">
    <source>
        <dbReference type="Pfam" id="PF06429"/>
    </source>
</evidence>
<dbReference type="RefSeq" id="WP_035888051.1">
    <property type="nucleotide sequence ID" value="NZ_JNCF01000011.1"/>
</dbReference>
<comment type="similarity">
    <text evidence="2 5">Belongs to the flagella basal body rod proteins family.</text>
</comment>
<dbReference type="InterPro" id="IPR011491">
    <property type="entry name" value="FlgE_D2"/>
</dbReference>